<feature type="transmembrane region" description="Helical" evidence="1">
    <location>
        <begin position="345"/>
        <end position="362"/>
    </location>
</feature>
<comment type="caution">
    <text evidence="3">The sequence shown here is derived from an EMBL/GenBank/DDBJ whole genome shotgun (WGS) entry which is preliminary data.</text>
</comment>
<evidence type="ECO:0000313" key="4">
    <source>
        <dbReference type="Proteomes" id="UP001158066"/>
    </source>
</evidence>
<evidence type="ECO:0000259" key="2">
    <source>
        <dbReference type="Pfam" id="PF07670"/>
    </source>
</evidence>
<dbReference type="RefSeq" id="WP_283409044.1">
    <property type="nucleotide sequence ID" value="NZ_FXUF01000005.1"/>
</dbReference>
<feature type="transmembrane region" description="Helical" evidence="1">
    <location>
        <begin position="216"/>
        <end position="238"/>
    </location>
</feature>
<gene>
    <name evidence="3" type="ORF">SAMN06296020_105120</name>
</gene>
<feature type="transmembrane region" description="Helical" evidence="1">
    <location>
        <begin position="392"/>
        <end position="417"/>
    </location>
</feature>
<dbReference type="Proteomes" id="UP001158066">
    <property type="component" value="Unassembled WGS sequence"/>
</dbReference>
<feature type="transmembrane region" description="Helical" evidence="1">
    <location>
        <begin position="317"/>
        <end position="339"/>
    </location>
</feature>
<keyword evidence="1" id="KW-1133">Transmembrane helix</keyword>
<protein>
    <submittedName>
        <fullName evidence="3">Nucleoside recognition GATE domain-containing membrane protein YjiH</fullName>
    </submittedName>
</protein>
<keyword evidence="1" id="KW-0812">Transmembrane</keyword>
<reference evidence="3" key="1">
    <citation type="submission" date="2017-05" db="EMBL/GenBank/DDBJ databases">
        <authorList>
            <person name="Varghese N."/>
            <person name="Submissions S."/>
        </authorList>
    </citation>
    <scope>NUCLEOTIDE SEQUENCE</scope>
    <source>
        <strain evidence="3">Su22</strain>
    </source>
</reference>
<dbReference type="InterPro" id="IPR011642">
    <property type="entry name" value="Gate_dom"/>
</dbReference>
<keyword evidence="1" id="KW-0472">Membrane</keyword>
<feature type="domain" description="Nucleoside transporter/FeoB GTPase Gate" evidence="2">
    <location>
        <begin position="140"/>
        <end position="238"/>
    </location>
</feature>
<feature type="transmembrane region" description="Helical" evidence="1">
    <location>
        <begin position="367"/>
        <end position="386"/>
    </location>
</feature>
<sequence length="455" mass="49566">MNDQVNHVSSSVTGEVSSKNYTNIGVTKFFVFTMIGILAFFANVTIGDQKTIIITHLVNFIQQTIAPITPYLLILLAALAVVDVFRNPARNLATTTGKVFSVVRVLGLVCLIMAIFHVGPALLHDERVLPFTLHRVVTPMMVVIPVSALFLPCLLSTGFVETIGLILRPIMRPLLKVPGRSAVIAITAFFSANAVGIIAIDRMYKEGKFTAREAALLATSFCTQAVGFLIIVAGMTGLMPHWNLFFFGTFLILVVCAIVTGRIWPLSKKPDTCYDKCDYQDEEVVKQGLIKRAFEEGFGVAENMGSMATKIAMTMKATLNVLTVVIATSMFFATAGLALVYHTPIFHWIGYIFYPVAALLQLPDTHLVGASGSSVLVAALNPAILANQTDSFVTTFVLACMPITTIISFGLTVPVYLTTSIPLKLWEILVIWIERVIISMITATLIAMAYSALFL</sequence>
<name>A0AA45WVM6_9CLOT</name>
<organism evidence="3 4">
    <name type="scientific">Anoxynatronum buryatiense</name>
    <dbReference type="NCBI Taxonomy" id="489973"/>
    <lineage>
        <taxon>Bacteria</taxon>
        <taxon>Bacillati</taxon>
        <taxon>Bacillota</taxon>
        <taxon>Clostridia</taxon>
        <taxon>Eubacteriales</taxon>
        <taxon>Clostridiaceae</taxon>
        <taxon>Anoxynatronum</taxon>
    </lineage>
</organism>
<feature type="transmembrane region" description="Helical" evidence="1">
    <location>
        <begin position="29"/>
        <end position="47"/>
    </location>
</feature>
<feature type="transmembrane region" description="Helical" evidence="1">
    <location>
        <begin position="180"/>
        <end position="204"/>
    </location>
</feature>
<feature type="transmembrane region" description="Helical" evidence="1">
    <location>
        <begin position="136"/>
        <end position="160"/>
    </location>
</feature>
<accession>A0AA45WVM6</accession>
<proteinExistence type="predicted"/>
<dbReference type="EMBL" id="FXUF01000005">
    <property type="protein sequence ID" value="SMP54368.1"/>
    <property type="molecule type" value="Genomic_DNA"/>
</dbReference>
<feature type="transmembrane region" description="Helical" evidence="1">
    <location>
        <begin position="105"/>
        <end position="124"/>
    </location>
</feature>
<feature type="transmembrane region" description="Helical" evidence="1">
    <location>
        <begin position="244"/>
        <end position="264"/>
    </location>
</feature>
<feature type="transmembrane region" description="Helical" evidence="1">
    <location>
        <begin position="68"/>
        <end position="85"/>
    </location>
</feature>
<dbReference type="AlphaFoldDB" id="A0AA45WVM6"/>
<keyword evidence="4" id="KW-1185">Reference proteome</keyword>
<feature type="transmembrane region" description="Helical" evidence="1">
    <location>
        <begin position="429"/>
        <end position="453"/>
    </location>
</feature>
<evidence type="ECO:0000313" key="3">
    <source>
        <dbReference type="EMBL" id="SMP54368.1"/>
    </source>
</evidence>
<evidence type="ECO:0000256" key="1">
    <source>
        <dbReference type="SAM" id="Phobius"/>
    </source>
</evidence>
<dbReference type="Pfam" id="PF07670">
    <property type="entry name" value="Gate"/>
    <property type="match status" value="1"/>
</dbReference>